<dbReference type="RefSeq" id="WP_262483029.1">
    <property type="nucleotide sequence ID" value="NZ_KQ968690.1"/>
</dbReference>
<dbReference type="Pfam" id="PF00069">
    <property type="entry name" value="Pkinase"/>
    <property type="match status" value="1"/>
</dbReference>
<dbReference type="GO" id="GO:0005524">
    <property type="term" value="F:ATP binding"/>
    <property type="evidence" value="ECO:0007669"/>
    <property type="project" value="InterPro"/>
</dbReference>
<comment type="caution">
    <text evidence="3">The sequence shown here is derived from an EMBL/GenBank/DDBJ whole genome shotgun (WGS) entry which is preliminary data.</text>
</comment>
<dbReference type="PROSITE" id="PS50011">
    <property type="entry name" value="PROTEIN_KINASE_DOM"/>
    <property type="match status" value="1"/>
</dbReference>
<dbReference type="InterPro" id="IPR008271">
    <property type="entry name" value="Ser/Thr_kinase_AS"/>
</dbReference>
<evidence type="ECO:0000259" key="2">
    <source>
        <dbReference type="PROSITE" id="PS50011"/>
    </source>
</evidence>
<evidence type="ECO:0000256" key="1">
    <source>
        <dbReference type="SAM" id="MobiDB-lite"/>
    </source>
</evidence>
<gene>
    <name evidence="3" type="ORF">HMPREF2531_01516</name>
</gene>
<dbReference type="PATRIC" id="fig|329854.7.peg.1544"/>
<dbReference type="AlphaFoldDB" id="A0A139LNJ8"/>
<feature type="region of interest" description="Disordered" evidence="1">
    <location>
        <begin position="1"/>
        <end position="31"/>
    </location>
</feature>
<dbReference type="GO" id="GO:0004674">
    <property type="term" value="F:protein serine/threonine kinase activity"/>
    <property type="evidence" value="ECO:0007669"/>
    <property type="project" value="TreeGrafter"/>
</dbReference>
<organism evidence="3">
    <name type="scientific">Bacteroides intestinalis</name>
    <dbReference type="NCBI Taxonomy" id="329854"/>
    <lineage>
        <taxon>Bacteria</taxon>
        <taxon>Pseudomonadati</taxon>
        <taxon>Bacteroidota</taxon>
        <taxon>Bacteroidia</taxon>
        <taxon>Bacteroidales</taxon>
        <taxon>Bacteroidaceae</taxon>
        <taxon>Bacteroides</taxon>
    </lineage>
</organism>
<feature type="domain" description="Protein kinase" evidence="2">
    <location>
        <begin position="58"/>
        <end position="218"/>
    </location>
</feature>
<dbReference type="SMART" id="SM00220">
    <property type="entry name" value="S_TKc"/>
    <property type="match status" value="1"/>
</dbReference>
<dbReference type="InterPro" id="IPR000719">
    <property type="entry name" value="Prot_kinase_dom"/>
</dbReference>
<dbReference type="InterPro" id="IPR011009">
    <property type="entry name" value="Kinase-like_dom_sf"/>
</dbReference>
<accession>A0A139LNJ8</accession>
<name>A0A139LNJ8_9BACE</name>
<dbReference type="PANTHER" id="PTHR44167:SF24">
    <property type="entry name" value="SERINE_THREONINE-PROTEIN KINASE CHK2"/>
    <property type="match status" value="1"/>
</dbReference>
<reference evidence="3 4" key="1">
    <citation type="submission" date="2016-02" db="EMBL/GenBank/DDBJ databases">
        <authorList>
            <person name="Wen L."/>
            <person name="He K."/>
            <person name="Yang H."/>
        </authorList>
    </citation>
    <scope>NUCLEOTIDE SEQUENCE [LARGE SCALE GENOMIC DNA]</scope>
    <source>
        <strain evidence="3 4">KLE1704</strain>
    </source>
</reference>
<dbReference type="PANTHER" id="PTHR44167">
    <property type="entry name" value="OVARIAN-SPECIFIC SERINE/THREONINE-PROTEIN KINASE LOK-RELATED"/>
    <property type="match status" value="1"/>
</dbReference>
<sequence>MSDLGDIDKTLRSGDADHDMTLRPADSADKTLRTEQQKDIEIIARQRDMEYSIGGLNYKVIDILSEGTGEAQIFLVENKGKEYVLKLYYAGIEPPPNHHILEIIRQTPHSGLLVDIIDHGQWNNPYVSDELRHYEIMTYCSGGSLDKINLKGDERKLCEIAKQAAAAIDFCHKHGFIHRDIKPGNFFFADESQTQVLLGDFGISVRCDQDGVACTDLY</sequence>
<evidence type="ECO:0000313" key="4">
    <source>
        <dbReference type="Proteomes" id="UP000070319"/>
    </source>
</evidence>
<dbReference type="PROSITE" id="PS00108">
    <property type="entry name" value="PROTEIN_KINASE_ST"/>
    <property type="match status" value="1"/>
</dbReference>
<evidence type="ECO:0000313" key="3">
    <source>
        <dbReference type="EMBL" id="KXT52996.1"/>
    </source>
</evidence>
<dbReference type="SUPFAM" id="SSF56112">
    <property type="entry name" value="Protein kinase-like (PK-like)"/>
    <property type="match status" value="1"/>
</dbReference>
<dbReference type="EMBL" id="LTDF01000063">
    <property type="protein sequence ID" value="KXT52996.1"/>
    <property type="molecule type" value="Genomic_DNA"/>
</dbReference>
<dbReference type="Gene3D" id="1.10.510.10">
    <property type="entry name" value="Transferase(Phosphotransferase) domain 1"/>
    <property type="match status" value="1"/>
</dbReference>
<proteinExistence type="predicted"/>
<dbReference type="Proteomes" id="UP000070319">
    <property type="component" value="Unassembled WGS sequence"/>
</dbReference>
<protein>
    <recommendedName>
        <fullName evidence="2">Protein kinase domain-containing protein</fullName>
    </recommendedName>
</protein>